<dbReference type="InterPro" id="IPR009351">
    <property type="entry name" value="AlkZ-like"/>
</dbReference>
<organism evidence="1 2">
    <name type="scientific">Rubellimicrobium rubrum</name>
    <dbReference type="NCBI Taxonomy" id="2585369"/>
    <lineage>
        <taxon>Bacteria</taxon>
        <taxon>Pseudomonadati</taxon>
        <taxon>Pseudomonadota</taxon>
        <taxon>Alphaproteobacteria</taxon>
        <taxon>Rhodobacterales</taxon>
        <taxon>Roseobacteraceae</taxon>
        <taxon>Rubellimicrobium</taxon>
    </lineage>
</organism>
<sequence length="394" mass="45437">MVVPILSNDAARKLFLARHGLLDRPRAQDLTRLLDGLGFVQVDSVLTLARAHDMILWSRHPGYRPPDLQALVQERRAFEHWTHDAAVIPVEFWPHWRHRFDRDRQRLDRRWEAWHGPDFRAQLDRTLRHITDNGPVRSGDLADGPRREPGWWNWHPSKVALEYLWRVGELSVARRDAFQKVYDLTERVIPEAARAHRPDLAATIDWAACAALDRLGFATPGEIAAFWDLLTPAEAQAWAKGALERREVEEIRVEGADGSLRRVLARPRALEQAAALTNPGDRLRILSPFDPALRDRARAERLFGFRYRIEIFVPAAKRTYGYYVFPLLEGTRLVGRADLDSRGGALTLRALWPEAGVRWGKERTRRLMAELERVARFSDVARIDLRDGWLRQAP</sequence>
<dbReference type="PANTHER" id="PTHR30528:SF0">
    <property type="entry name" value="CYTOPLASMIC PROTEIN"/>
    <property type="match status" value="1"/>
</dbReference>
<dbReference type="RefSeq" id="WP_139076609.1">
    <property type="nucleotide sequence ID" value="NZ_VDFU01000009.1"/>
</dbReference>
<dbReference type="EMBL" id="VDFU01000009">
    <property type="protein sequence ID" value="TNC49833.1"/>
    <property type="molecule type" value="Genomic_DNA"/>
</dbReference>
<dbReference type="PANTHER" id="PTHR30528">
    <property type="entry name" value="CYTOPLASMIC PROTEIN"/>
    <property type="match status" value="1"/>
</dbReference>
<gene>
    <name evidence="1" type="ORF">FHG66_09980</name>
</gene>
<dbReference type="Pfam" id="PF06224">
    <property type="entry name" value="AlkZ-like"/>
    <property type="match status" value="1"/>
</dbReference>
<proteinExistence type="predicted"/>
<name>A0A5C4MXN7_9RHOB</name>
<evidence type="ECO:0000313" key="2">
    <source>
        <dbReference type="Proteomes" id="UP000305887"/>
    </source>
</evidence>
<protein>
    <submittedName>
        <fullName evidence="1">Winged helix-turn-helix domain-containing protein</fullName>
    </submittedName>
</protein>
<comment type="caution">
    <text evidence="1">The sequence shown here is derived from an EMBL/GenBank/DDBJ whole genome shotgun (WGS) entry which is preliminary data.</text>
</comment>
<dbReference type="AlphaFoldDB" id="A0A5C4MXN7"/>
<keyword evidence="2" id="KW-1185">Reference proteome</keyword>
<dbReference type="OrthoDB" id="9787207at2"/>
<reference evidence="1 2" key="1">
    <citation type="submission" date="2019-06" db="EMBL/GenBank/DDBJ databases">
        <title>YIM 131921 draft genome.</title>
        <authorList>
            <person name="Jiang L."/>
        </authorList>
    </citation>
    <scope>NUCLEOTIDE SEQUENCE [LARGE SCALE GENOMIC DNA]</scope>
    <source>
        <strain evidence="1 2">YIM 131921</strain>
    </source>
</reference>
<dbReference type="Proteomes" id="UP000305887">
    <property type="component" value="Unassembled WGS sequence"/>
</dbReference>
<evidence type="ECO:0000313" key="1">
    <source>
        <dbReference type="EMBL" id="TNC49833.1"/>
    </source>
</evidence>
<accession>A0A5C4MXN7</accession>